<evidence type="ECO:0000256" key="9">
    <source>
        <dbReference type="ARBA" id="ARBA00023098"/>
    </source>
</evidence>
<evidence type="ECO:0000256" key="6">
    <source>
        <dbReference type="ARBA" id="ARBA00022679"/>
    </source>
</evidence>
<dbReference type="Gene3D" id="3.40.640.10">
    <property type="entry name" value="Type I PLP-dependent aspartate aminotransferase-like (Major domain)"/>
    <property type="match status" value="1"/>
</dbReference>
<keyword evidence="19" id="KW-1185">Reference proteome</keyword>
<evidence type="ECO:0000313" key="18">
    <source>
        <dbReference type="EnsemblMetazoa" id="KAF7496714.1"/>
    </source>
</evidence>
<dbReference type="Gene3D" id="3.90.1150.10">
    <property type="entry name" value="Aspartate Aminotransferase, domain 1"/>
    <property type="match status" value="1"/>
</dbReference>
<dbReference type="PANTHER" id="PTHR13693">
    <property type="entry name" value="CLASS II AMINOTRANSFERASE/8-AMINO-7-OXONONANOATE SYNTHASE"/>
    <property type="match status" value="1"/>
</dbReference>
<comment type="similarity">
    <text evidence="4">Belongs to the class-II pyridoxal-phosphate-dependent aminotransferase family.</text>
</comment>
<evidence type="ECO:0000256" key="7">
    <source>
        <dbReference type="ARBA" id="ARBA00022898"/>
    </source>
</evidence>
<evidence type="ECO:0000256" key="4">
    <source>
        <dbReference type="ARBA" id="ARBA00008392"/>
    </source>
</evidence>
<evidence type="ECO:0000256" key="2">
    <source>
        <dbReference type="ARBA" id="ARBA00004760"/>
    </source>
</evidence>
<evidence type="ECO:0000313" key="17">
    <source>
        <dbReference type="EMBL" id="KAF7496714.1"/>
    </source>
</evidence>
<dbReference type="InterPro" id="IPR015424">
    <property type="entry name" value="PyrdxlP-dep_Trfase"/>
</dbReference>
<organism evidence="17">
    <name type="scientific">Sarcoptes scabiei</name>
    <name type="common">Itch mite</name>
    <name type="synonym">Acarus scabiei</name>
    <dbReference type="NCBI Taxonomy" id="52283"/>
    <lineage>
        <taxon>Eukaryota</taxon>
        <taxon>Metazoa</taxon>
        <taxon>Ecdysozoa</taxon>
        <taxon>Arthropoda</taxon>
        <taxon>Chelicerata</taxon>
        <taxon>Arachnida</taxon>
        <taxon>Acari</taxon>
        <taxon>Acariformes</taxon>
        <taxon>Sarcoptiformes</taxon>
        <taxon>Astigmata</taxon>
        <taxon>Psoroptidia</taxon>
        <taxon>Sarcoptoidea</taxon>
        <taxon>Sarcoptidae</taxon>
        <taxon>Sarcoptinae</taxon>
        <taxon>Sarcoptes</taxon>
    </lineage>
</organism>
<dbReference type="GO" id="GO:0046512">
    <property type="term" value="P:sphingosine biosynthetic process"/>
    <property type="evidence" value="ECO:0007669"/>
    <property type="project" value="TreeGrafter"/>
</dbReference>
<protein>
    <recommendedName>
        <fullName evidence="11">Serine palmitoyltransferase 1</fullName>
        <ecNumber evidence="5">2.3.1.50</ecNumber>
    </recommendedName>
    <alternativeName>
        <fullName evidence="12">Long chain base biosynthesis protein 1</fullName>
    </alternativeName>
    <alternativeName>
        <fullName evidence="13">Serine-palmitoyl-CoA transferase 1</fullName>
    </alternativeName>
</protein>
<reference evidence="17" key="2">
    <citation type="submission" date="2020-01" db="EMBL/GenBank/DDBJ databases">
        <authorList>
            <person name="Korhonen P.K.K."/>
            <person name="Guangxu M.G."/>
            <person name="Wang T.W."/>
            <person name="Stroehlein A.J.S."/>
            <person name="Young N.D."/>
            <person name="Ang C.-S.A."/>
            <person name="Fernando D.W.F."/>
            <person name="Lu H.L."/>
            <person name="Taylor S.T."/>
            <person name="Ehtesham M.E.M."/>
            <person name="Najaraj S.H.N."/>
            <person name="Harsha G.H.G."/>
            <person name="Madugundu A.M."/>
            <person name="Renuse S.R."/>
            <person name="Holt D.H."/>
            <person name="Pandey A.P."/>
            <person name="Papenfuss A.P."/>
            <person name="Gasser R.B.G."/>
            <person name="Fischer K.F."/>
        </authorList>
    </citation>
    <scope>NUCLEOTIDE SEQUENCE</scope>
    <source>
        <strain evidence="17">SSS_KF_BRIS2020</strain>
    </source>
</reference>
<feature type="region of interest" description="Disordered" evidence="14">
    <location>
        <begin position="42"/>
        <end position="85"/>
    </location>
</feature>
<dbReference type="EMBL" id="WVUK01000001">
    <property type="protein sequence ID" value="KAF7496714.1"/>
    <property type="molecule type" value="Genomic_DNA"/>
</dbReference>
<dbReference type="Pfam" id="PF00155">
    <property type="entry name" value="Aminotran_1_2"/>
    <property type="match status" value="1"/>
</dbReference>
<reference evidence="19" key="1">
    <citation type="journal article" date="2020" name="PLoS Negl. Trop. Dis.">
        <title>High-quality nuclear genome for Sarcoptes scabiei-A critical resource for a neglected parasite.</title>
        <authorList>
            <person name="Korhonen P.K."/>
            <person name="Gasser R.B."/>
            <person name="Ma G."/>
            <person name="Wang T."/>
            <person name="Stroehlein A.J."/>
            <person name="Young N.D."/>
            <person name="Ang C.S."/>
            <person name="Fernando D.D."/>
            <person name="Lu H.C."/>
            <person name="Taylor S."/>
            <person name="Reynolds S.L."/>
            <person name="Mofiz E."/>
            <person name="Najaraj S.H."/>
            <person name="Gowda H."/>
            <person name="Madugundu A."/>
            <person name="Renuse S."/>
            <person name="Holt D."/>
            <person name="Pandey A."/>
            <person name="Papenfuss A.T."/>
            <person name="Fischer K."/>
        </authorList>
    </citation>
    <scope>NUCLEOTIDE SEQUENCE [LARGE SCALE GENOMIC DNA]</scope>
</reference>
<comment type="pathway">
    <text evidence="3">Sphingolipid metabolism.</text>
</comment>
<evidence type="ECO:0000256" key="14">
    <source>
        <dbReference type="SAM" id="MobiDB-lite"/>
    </source>
</evidence>
<dbReference type="GO" id="GO:0005783">
    <property type="term" value="C:endoplasmic reticulum"/>
    <property type="evidence" value="ECO:0007669"/>
    <property type="project" value="TreeGrafter"/>
</dbReference>
<evidence type="ECO:0000256" key="11">
    <source>
        <dbReference type="ARBA" id="ARBA00041066"/>
    </source>
</evidence>
<keyword evidence="8" id="KW-0746">Sphingolipid metabolism</keyword>
<dbReference type="InterPro" id="IPR004839">
    <property type="entry name" value="Aminotransferase_I/II_large"/>
</dbReference>
<evidence type="ECO:0000256" key="13">
    <source>
        <dbReference type="ARBA" id="ARBA00042649"/>
    </source>
</evidence>
<keyword evidence="15" id="KW-0472">Membrane</keyword>
<evidence type="ECO:0000259" key="16">
    <source>
        <dbReference type="Pfam" id="PF00155"/>
    </source>
</evidence>
<dbReference type="GO" id="GO:0046513">
    <property type="term" value="P:ceramide biosynthetic process"/>
    <property type="evidence" value="ECO:0007669"/>
    <property type="project" value="TreeGrafter"/>
</dbReference>
<evidence type="ECO:0000256" key="5">
    <source>
        <dbReference type="ARBA" id="ARBA00013220"/>
    </source>
</evidence>
<evidence type="ECO:0000256" key="15">
    <source>
        <dbReference type="SAM" id="Phobius"/>
    </source>
</evidence>
<dbReference type="OrthoDB" id="3168162at2759"/>
<sequence>MESKESILLTILFNHPMSYLMQASLVAVVLWFFVFSKNKSNRKTNQNESADSKSSKNSSKAKTFRSKASIQDQEKRISRWQPEPLTTPLNDSNHFALNLRKVSSFYGKSITINEKKCLNLATHNYLGLAEDEQCIDDAILAVRKYGVGSCGPRGFFGTVDIHLKLEEEIARFMRTEEAILYSYGYAAISSAIPAYSSKKDVIFVDENVSFPIQQGLIASRSNIKYFKHNDMEDLKRLLEEQRRLDLENPKLAKITSRFLVVEGLYINSGDLCPLKEIIELKKEHKVRLFIEDTCAFGVLGENGRGTVEHFGCEIEDIDMIAVSLEFACASYGGFCAGSSFVIDHQRLSGLGYCFSASLPPLQAAYAYRALKQIEKKPELLKSLKENCTLMHNLLSKRSDLISVDSSCISPVKHIRFAEKIDEARLEKFSISREKFSKLKLYQLDVERLENVVELAFEEGYALTLARYLIQHEHKLPEPSIRLTVSASLTSIEIELFVQKLIEAFQQAQKNFYQNKLQ</sequence>
<dbReference type="PANTHER" id="PTHR13693:SF2">
    <property type="entry name" value="SERINE PALMITOYLTRANSFERASE 1"/>
    <property type="match status" value="1"/>
</dbReference>
<keyword evidence="15" id="KW-1133">Transmembrane helix</keyword>
<dbReference type="InterPro" id="IPR015421">
    <property type="entry name" value="PyrdxlP-dep_Trfase_major"/>
</dbReference>
<evidence type="ECO:0000256" key="12">
    <source>
        <dbReference type="ARBA" id="ARBA00041765"/>
    </source>
</evidence>
<dbReference type="EnsemblMetazoa" id="SSS_3489s_mrna">
    <property type="protein sequence ID" value="KAF7496714.1"/>
    <property type="gene ID" value="SSS_3489"/>
</dbReference>
<dbReference type="GO" id="GO:0030170">
    <property type="term" value="F:pyridoxal phosphate binding"/>
    <property type="evidence" value="ECO:0007669"/>
    <property type="project" value="InterPro"/>
</dbReference>
<keyword evidence="6 17" id="KW-0808">Transferase</keyword>
<feature type="domain" description="Aminotransferase class I/classII large" evidence="16">
    <location>
        <begin position="116"/>
        <end position="500"/>
    </location>
</feature>
<evidence type="ECO:0000256" key="10">
    <source>
        <dbReference type="ARBA" id="ARBA00023315"/>
    </source>
</evidence>
<dbReference type="AlphaFoldDB" id="A0A834RGT6"/>
<gene>
    <name evidence="17" type="ORF">SSS_3489</name>
</gene>
<comment type="pathway">
    <text evidence="2">Lipid metabolism; sphingolipid metabolism.</text>
</comment>
<evidence type="ECO:0000256" key="8">
    <source>
        <dbReference type="ARBA" id="ARBA00022919"/>
    </source>
</evidence>
<accession>A0A834RGT6</accession>
<name>A0A834RGT6_SARSC</name>
<proteinExistence type="inferred from homology"/>
<dbReference type="Proteomes" id="UP000070412">
    <property type="component" value="Unassembled WGS sequence"/>
</dbReference>
<dbReference type="FunFam" id="3.40.640.10:FF:000049">
    <property type="entry name" value="serine palmitoyltransferase 1 isoform X1"/>
    <property type="match status" value="1"/>
</dbReference>
<keyword evidence="7" id="KW-0663">Pyridoxal phosphate</keyword>
<dbReference type="InterPro" id="IPR015422">
    <property type="entry name" value="PyrdxlP-dep_Trfase_small"/>
</dbReference>
<evidence type="ECO:0000313" key="19">
    <source>
        <dbReference type="Proteomes" id="UP000070412"/>
    </source>
</evidence>
<evidence type="ECO:0000256" key="3">
    <source>
        <dbReference type="ARBA" id="ARBA00004991"/>
    </source>
</evidence>
<evidence type="ECO:0000256" key="1">
    <source>
        <dbReference type="ARBA" id="ARBA00001933"/>
    </source>
</evidence>
<reference evidence="18" key="3">
    <citation type="submission" date="2022-06" db="UniProtKB">
        <authorList>
            <consortium name="EnsemblMetazoa"/>
        </authorList>
    </citation>
    <scope>IDENTIFICATION</scope>
</reference>
<feature type="transmembrane region" description="Helical" evidence="15">
    <location>
        <begin position="17"/>
        <end position="35"/>
    </location>
</feature>
<dbReference type="GO" id="GO:0016020">
    <property type="term" value="C:membrane"/>
    <property type="evidence" value="ECO:0007669"/>
    <property type="project" value="GOC"/>
</dbReference>
<dbReference type="EC" id="2.3.1.50" evidence="5"/>
<keyword evidence="10" id="KW-0012">Acyltransferase</keyword>
<keyword evidence="9" id="KW-0443">Lipid metabolism</keyword>
<comment type="cofactor">
    <cofactor evidence="1">
        <name>pyridoxal 5'-phosphate</name>
        <dbReference type="ChEBI" id="CHEBI:597326"/>
    </cofactor>
</comment>
<keyword evidence="15" id="KW-0812">Transmembrane</keyword>
<dbReference type="GO" id="GO:0004758">
    <property type="term" value="F:serine C-palmitoyltransferase activity"/>
    <property type="evidence" value="ECO:0007669"/>
    <property type="project" value="UniProtKB-EC"/>
</dbReference>
<dbReference type="SUPFAM" id="SSF53383">
    <property type="entry name" value="PLP-dependent transferases"/>
    <property type="match status" value="1"/>
</dbReference>
<dbReference type="InterPro" id="IPR050087">
    <property type="entry name" value="AON_synthase_class-II"/>
</dbReference>